<dbReference type="InterPro" id="IPR036864">
    <property type="entry name" value="Zn2-C6_fun-type_DNA-bd_sf"/>
</dbReference>
<sequence>MSPPPPTIMPRRQSCDRCHNQKVRCFTDGPEEIFTPGGTADDEVNLNGHFVSSFPCRRCKKAGALCIFSPPLGTTEVDAEFIVPPRVSQKGIDVHNSSVLPRTTVTSKIDVNLAIASLNAPTQLDAMHLPTGMMTPVSHLGAEDQGTFGSLGPWLTSAFHTNDMAISYPNTPYFSASSIVAAPGPMDYDPSLFTSTSANTSSEVLTTSDFAWGCQNLDHEDYFQELAEIHRRVHSIGRNARPVTPSLSPIPVDEVFETGCSLVSLTDRYTASRRSNFPPGYTSFSTARAVDDGMETSFCLMAMGCHQIILALFQDIFASFADALQHPLSSSGALVYVATSPSEVDAMVKLASHLLRQLDQSLVGLLSVSTVMAPAQAARSPNSPTSSDLSSEVEDVADLWGQHGATAAVFQQIDRRKNKSDALWNTSI</sequence>
<dbReference type="EMBL" id="JAULSV010000001">
    <property type="protein sequence ID" value="KAK0656195.1"/>
    <property type="molecule type" value="Genomic_DNA"/>
</dbReference>
<dbReference type="AlphaFoldDB" id="A0AA40CYE3"/>
<evidence type="ECO:0000313" key="3">
    <source>
        <dbReference type="EMBL" id="KAK0656195.1"/>
    </source>
</evidence>
<dbReference type="InterPro" id="IPR001138">
    <property type="entry name" value="Zn2Cys6_DnaBD"/>
</dbReference>
<comment type="caution">
    <text evidence="3">The sequence shown here is derived from an EMBL/GenBank/DDBJ whole genome shotgun (WGS) entry which is preliminary data.</text>
</comment>
<dbReference type="GO" id="GO:0008270">
    <property type="term" value="F:zinc ion binding"/>
    <property type="evidence" value="ECO:0007669"/>
    <property type="project" value="InterPro"/>
</dbReference>
<dbReference type="CDD" id="cd00067">
    <property type="entry name" value="GAL4"/>
    <property type="match status" value="1"/>
</dbReference>
<organism evidence="3 4">
    <name type="scientific">Cercophora newfieldiana</name>
    <dbReference type="NCBI Taxonomy" id="92897"/>
    <lineage>
        <taxon>Eukaryota</taxon>
        <taxon>Fungi</taxon>
        <taxon>Dikarya</taxon>
        <taxon>Ascomycota</taxon>
        <taxon>Pezizomycotina</taxon>
        <taxon>Sordariomycetes</taxon>
        <taxon>Sordariomycetidae</taxon>
        <taxon>Sordariales</taxon>
        <taxon>Lasiosphaeriaceae</taxon>
        <taxon>Cercophora</taxon>
    </lineage>
</organism>
<dbReference type="Gene3D" id="4.10.240.10">
    <property type="entry name" value="Zn(2)-C6 fungal-type DNA-binding domain"/>
    <property type="match status" value="1"/>
</dbReference>
<evidence type="ECO:0000313" key="4">
    <source>
        <dbReference type="Proteomes" id="UP001174936"/>
    </source>
</evidence>
<accession>A0AA40CYE3</accession>
<name>A0AA40CYE3_9PEZI</name>
<feature type="domain" description="Zn(2)-C6 fungal-type" evidence="2">
    <location>
        <begin position="9"/>
        <end position="77"/>
    </location>
</feature>
<reference evidence="3" key="1">
    <citation type="submission" date="2023-06" db="EMBL/GenBank/DDBJ databases">
        <title>Genome-scale phylogeny and comparative genomics of the fungal order Sordariales.</title>
        <authorList>
            <consortium name="Lawrence Berkeley National Laboratory"/>
            <person name="Hensen N."/>
            <person name="Bonometti L."/>
            <person name="Westerberg I."/>
            <person name="Brannstrom I.O."/>
            <person name="Guillou S."/>
            <person name="Cros-Aarteil S."/>
            <person name="Calhoun S."/>
            <person name="Haridas S."/>
            <person name="Kuo A."/>
            <person name="Mondo S."/>
            <person name="Pangilinan J."/>
            <person name="Riley R."/>
            <person name="Labutti K."/>
            <person name="Andreopoulos B."/>
            <person name="Lipzen A."/>
            <person name="Chen C."/>
            <person name="Yanf M."/>
            <person name="Daum C."/>
            <person name="Ng V."/>
            <person name="Clum A."/>
            <person name="Steindorff A."/>
            <person name="Ohm R."/>
            <person name="Martin F."/>
            <person name="Silar P."/>
            <person name="Natvig D."/>
            <person name="Lalanne C."/>
            <person name="Gautier V."/>
            <person name="Ament-Velasquez S.L."/>
            <person name="Kruys A."/>
            <person name="Hutchinson M.I."/>
            <person name="Powell A.J."/>
            <person name="Barry K."/>
            <person name="Miller A.N."/>
            <person name="Grigoriev I.V."/>
            <person name="Debuchy R."/>
            <person name="Gladieux P."/>
            <person name="Thoren M.H."/>
            <person name="Johannesson H."/>
        </authorList>
    </citation>
    <scope>NUCLEOTIDE SEQUENCE</scope>
    <source>
        <strain evidence="3">SMH2532-1</strain>
    </source>
</reference>
<dbReference type="SUPFAM" id="SSF57701">
    <property type="entry name" value="Zn2/Cys6 DNA-binding domain"/>
    <property type="match status" value="1"/>
</dbReference>
<gene>
    <name evidence="3" type="ORF">B0T16DRAFT_451799</name>
</gene>
<evidence type="ECO:0000256" key="1">
    <source>
        <dbReference type="ARBA" id="ARBA00023242"/>
    </source>
</evidence>
<evidence type="ECO:0000259" key="2">
    <source>
        <dbReference type="SMART" id="SM00066"/>
    </source>
</evidence>
<keyword evidence="1" id="KW-0539">Nucleus</keyword>
<protein>
    <recommendedName>
        <fullName evidence="2">Zn(2)-C6 fungal-type domain-containing protein</fullName>
    </recommendedName>
</protein>
<keyword evidence="4" id="KW-1185">Reference proteome</keyword>
<dbReference type="GO" id="GO:0000981">
    <property type="term" value="F:DNA-binding transcription factor activity, RNA polymerase II-specific"/>
    <property type="evidence" value="ECO:0007669"/>
    <property type="project" value="InterPro"/>
</dbReference>
<dbReference type="SMART" id="SM00066">
    <property type="entry name" value="GAL4"/>
    <property type="match status" value="1"/>
</dbReference>
<proteinExistence type="predicted"/>
<dbReference type="Proteomes" id="UP001174936">
    <property type="component" value="Unassembled WGS sequence"/>
</dbReference>